<reference evidence="2 3" key="1">
    <citation type="submission" date="2023-03" db="EMBL/GenBank/DDBJ databases">
        <title>High-quality genome of Scylla paramamosain provides insights in environmental adaptation.</title>
        <authorList>
            <person name="Zhang L."/>
        </authorList>
    </citation>
    <scope>NUCLEOTIDE SEQUENCE [LARGE SCALE GENOMIC DNA]</scope>
    <source>
        <strain evidence="2">LZ_2023a</strain>
        <tissue evidence="2">Muscle</tissue>
    </source>
</reference>
<dbReference type="EMBL" id="JARAKH010000017">
    <property type="protein sequence ID" value="KAK8395749.1"/>
    <property type="molecule type" value="Genomic_DNA"/>
</dbReference>
<sequence>MLKLQDNTFPGADRHFSPRHRDRRTTHIRNQVISIFHPDRRLEETQKHGGTNTLRRREGRGSPSPSINTRLIFLRVGGCRHHNSSLRLVMVLRRPQRECCGQYATPLLVGKALRSAVGVPSLQAVGDNA</sequence>
<feature type="region of interest" description="Disordered" evidence="1">
    <location>
        <begin position="1"/>
        <end position="24"/>
    </location>
</feature>
<evidence type="ECO:0000256" key="1">
    <source>
        <dbReference type="SAM" id="MobiDB-lite"/>
    </source>
</evidence>
<comment type="caution">
    <text evidence="2">The sequence shown here is derived from an EMBL/GenBank/DDBJ whole genome shotgun (WGS) entry which is preliminary data.</text>
</comment>
<dbReference type="Proteomes" id="UP001487740">
    <property type="component" value="Unassembled WGS sequence"/>
</dbReference>
<name>A0AAW0U6P8_SCYPA</name>
<dbReference type="AlphaFoldDB" id="A0AAW0U6P8"/>
<proteinExistence type="predicted"/>
<evidence type="ECO:0000313" key="2">
    <source>
        <dbReference type="EMBL" id="KAK8395749.1"/>
    </source>
</evidence>
<protein>
    <submittedName>
        <fullName evidence="2">Uncharacterized protein</fullName>
    </submittedName>
</protein>
<feature type="region of interest" description="Disordered" evidence="1">
    <location>
        <begin position="39"/>
        <end position="67"/>
    </location>
</feature>
<organism evidence="2 3">
    <name type="scientific">Scylla paramamosain</name>
    <name type="common">Mud crab</name>
    <dbReference type="NCBI Taxonomy" id="85552"/>
    <lineage>
        <taxon>Eukaryota</taxon>
        <taxon>Metazoa</taxon>
        <taxon>Ecdysozoa</taxon>
        <taxon>Arthropoda</taxon>
        <taxon>Crustacea</taxon>
        <taxon>Multicrustacea</taxon>
        <taxon>Malacostraca</taxon>
        <taxon>Eumalacostraca</taxon>
        <taxon>Eucarida</taxon>
        <taxon>Decapoda</taxon>
        <taxon>Pleocyemata</taxon>
        <taxon>Brachyura</taxon>
        <taxon>Eubrachyura</taxon>
        <taxon>Portunoidea</taxon>
        <taxon>Portunidae</taxon>
        <taxon>Portuninae</taxon>
        <taxon>Scylla</taxon>
    </lineage>
</organism>
<evidence type="ECO:0000313" key="3">
    <source>
        <dbReference type="Proteomes" id="UP001487740"/>
    </source>
</evidence>
<keyword evidence="3" id="KW-1185">Reference proteome</keyword>
<gene>
    <name evidence="2" type="ORF">O3P69_005683</name>
</gene>
<accession>A0AAW0U6P8</accession>